<comment type="catalytic activity">
    <reaction evidence="1">
        <text>Couples ATP hydrolysis with the unwinding of duplex DNA by translocating in the 3'-5' direction.</text>
        <dbReference type="EC" id="5.6.2.4"/>
    </reaction>
</comment>
<feature type="compositionally biased region" description="Polar residues" evidence="3">
    <location>
        <begin position="155"/>
        <end position="175"/>
    </location>
</feature>
<dbReference type="GO" id="GO:0006260">
    <property type="term" value="P:DNA replication"/>
    <property type="evidence" value="ECO:0007669"/>
    <property type="project" value="InterPro"/>
</dbReference>
<evidence type="ECO:0000313" key="6">
    <source>
        <dbReference type="Proteomes" id="UP000825935"/>
    </source>
</evidence>
<feature type="domain" description="HRDC" evidence="4">
    <location>
        <begin position="179"/>
        <end position="261"/>
    </location>
</feature>
<evidence type="ECO:0000313" key="5">
    <source>
        <dbReference type="EMBL" id="KAH7289964.1"/>
    </source>
</evidence>
<dbReference type="InterPro" id="IPR010997">
    <property type="entry name" value="HRDC-like_sf"/>
</dbReference>
<dbReference type="GO" id="GO:0006281">
    <property type="term" value="P:DNA repair"/>
    <property type="evidence" value="ECO:0007669"/>
    <property type="project" value="InterPro"/>
</dbReference>
<dbReference type="Gene3D" id="1.10.10.10">
    <property type="entry name" value="Winged helix-like DNA-binding domain superfamily/Winged helix DNA-binding domain"/>
    <property type="match status" value="1"/>
</dbReference>
<dbReference type="SUPFAM" id="SSF46785">
    <property type="entry name" value="Winged helix' DNA-binding domain"/>
    <property type="match status" value="1"/>
</dbReference>
<accession>A0A8T2R2D5</accession>
<dbReference type="SUPFAM" id="SSF47819">
    <property type="entry name" value="HRDC-like"/>
    <property type="match status" value="1"/>
</dbReference>
<dbReference type="PROSITE" id="PS50967">
    <property type="entry name" value="HRDC"/>
    <property type="match status" value="1"/>
</dbReference>
<dbReference type="InterPro" id="IPR036388">
    <property type="entry name" value="WH-like_DNA-bd_sf"/>
</dbReference>
<dbReference type="InterPro" id="IPR044876">
    <property type="entry name" value="HRDC_dom_sf"/>
</dbReference>
<evidence type="ECO:0000256" key="2">
    <source>
        <dbReference type="ARBA" id="ARBA00034808"/>
    </source>
</evidence>
<evidence type="ECO:0000256" key="3">
    <source>
        <dbReference type="SAM" id="MobiDB-lite"/>
    </source>
</evidence>
<dbReference type="GO" id="GO:0000166">
    <property type="term" value="F:nucleotide binding"/>
    <property type="evidence" value="ECO:0007669"/>
    <property type="project" value="InterPro"/>
</dbReference>
<sequence length="292" mass="32357">MALVHFGEKFDGSTCNRTCENCSKAIVVVDVSESAKQLVTLITTMGEHFSVTHVLDVFQGSMSEQVKKHMHDRYGYHGMGKHSSKGVVERILHRMVFEGMLREDISKSDMFGSMSSILKVDGAKAKERFSGYKIMMRFPASKGNDIFDKPESVKKSLQPSTNKLDSEDSPSQAQVSVDPALSSKIYSDLQKLRLELVNEASGNLMPYHVMGNSELQQISKKLPKNTEGLLEINGIGKVKSNKCGARIFAVVTKAIERHQSMHQSTNENNAPLPRWAAEEVILAAKRRAKSGP</sequence>
<dbReference type="Pfam" id="PF00570">
    <property type="entry name" value="HRDC"/>
    <property type="match status" value="1"/>
</dbReference>
<dbReference type="Pfam" id="PF09382">
    <property type="entry name" value="RQC"/>
    <property type="match status" value="1"/>
</dbReference>
<reference evidence="5" key="1">
    <citation type="submission" date="2021-08" db="EMBL/GenBank/DDBJ databases">
        <title>WGS assembly of Ceratopteris richardii.</title>
        <authorList>
            <person name="Marchant D.B."/>
            <person name="Chen G."/>
            <person name="Jenkins J."/>
            <person name="Shu S."/>
            <person name="Leebens-Mack J."/>
            <person name="Grimwood J."/>
            <person name="Schmutz J."/>
            <person name="Soltis P."/>
            <person name="Soltis D."/>
            <person name="Chen Z.-H."/>
        </authorList>
    </citation>
    <scope>NUCLEOTIDE SEQUENCE</scope>
    <source>
        <strain evidence="5">Whitten #5841</strain>
        <tissue evidence="5">Leaf</tissue>
    </source>
</reference>
<proteinExistence type="predicted"/>
<name>A0A8T2R2D5_CERRI</name>
<dbReference type="InterPro" id="IPR002121">
    <property type="entry name" value="HRDC_dom"/>
</dbReference>
<dbReference type="InterPro" id="IPR036390">
    <property type="entry name" value="WH_DNA-bd_sf"/>
</dbReference>
<dbReference type="EC" id="5.6.2.4" evidence="2"/>
<dbReference type="SMART" id="SM00956">
    <property type="entry name" value="RQC"/>
    <property type="match status" value="1"/>
</dbReference>
<feature type="region of interest" description="Disordered" evidence="3">
    <location>
        <begin position="147"/>
        <end position="176"/>
    </location>
</feature>
<dbReference type="EMBL" id="CM035435">
    <property type="protein sequence ID" value="KAH7289964.1"/>
    <property type="molecule type" value="Genomic_DNA"/>
</dbReference>
<dbReference type="GO" id="GO:0043138">
    <property type="term" value="F:3'-5' DNA helicase activity"/>
    <property type="evidence" value="ECO:0007669"/>
    <property type="project" value="UniProtKB-EC"/>
</dbReference>
<dbReference type="SMART" id="SM00341">
    <property type="entry name" value="HRDC"/>
    <property type="match status" value="1"/>
</dbReference>
<evidence type="ECO:0000259" key="4">
    <source>
        <dbReference type="PROSITE" id="PS50967"/>
    </source>
</evidence>
<comment type="caution">
    <text evidence="5">The sequence shown here is derived from an EMBL/GenBank/DDBJ whole genome shotgun (WGS) entry which is preliminary data.</text>
</comment>
<dbReference type="GO" id="GO:0003676">
    <property type="term" value="F:nucleic acid binding"/>
    <property type="evidence" value="ECO:0007669"/>
    <property type="project" value="InterPro"/>
</dbReference>
<dbReference type="AlphaFoldDB" id="A0A8T2R2D5"/>
<dbReference type="OrthoDB" id="10261556at2759"/>
<keyword evidence="6" id="KW-1185">Reference proteome</keyword>
<evidence type="ECO:0000256" key="1">
    <source>
        <dbReference type="ARBA" id="ARBA00034617"/>
    </source>
</evidence>
<dbReference type="Gene3D" id="1.10.150.80">
    <property type="entry name" value="HRDC domain"/>
    <property type="match status" value="1"/>
</dbReference>
<gene>
    <name evidence="5" type="ORF">KP509_30G026000</name>
</gene>
<dbReference type="Proteomes" id="UP000825935">
    <property type="component" value="Chromosome 30"/>
</dbReference>
<organism evidence="5 6">
    <name type="scientific">Ceratopteris richardii</name>
    <name type="common">Triangle waterfern</name>
    <dbReference type="NCBI Taxonomy" id="49495"/>
    <lineage>
        <taxon>Eukaryota</taxon>
        <taxon>Viridiplantae</taxon>
        <taxon>Streptophyta</taxon>
        <taxon>Embryophyta</taxon>
        <taxon>Tracheophyta</taxon>
        <taxon>Polypodiopsida</taxon>
        <taxon>Polypodiidae</taxon>
        <taxon>Polypodiales</taxon>
        <taxon>Pteridineae</taxon>
        <taxon>Pteridaceae</taxon>
        <taxon>Parkerioideae</taxon>
        <taxon>Ceratopteris</taxon>
    </lineage>
</organism>
<dbReference type="InterPro" id="IPR018982">
    <property type="entry name" value="RQC_domain"/>
</dbReference>
<protein>
    <recommendedName>
        <fullName evidence="2">DNA 3'-5' helicase</fullName>
        <ecNumber evidence="2">5.6.2.4</ecNumber>
    </recommendedName>
</protein>